<protein>
    <submittedName>
        <fullName evidence="1">Capsid protein</fullName>
    </submittedName>
</protein>
<dbReference type="NCBIfam" id="NF047353">
    <property type="entry name" value="tube_lmo2291"/>
    <property type="match status" value="1"/>
</dbReference>
<evidence type="ECO:0000313" key="1">
    <source>
        <dbReference type="EMBL" id="PWT47935.1"/>
    </source>
</evidence>
<dbReference type="AlphaFoldDB" id="A0A317GI13"/>
<dbReference type="Proteomes" id="UP000245866">
    <property type="component" value="Unassembled WGS sequence"/>
</dbReference>
<comment type="caution">
    <text evidence="1">The sequence shown here is derived from an EMBL/GenBank/DDBJ whole genome shotgun (WGS) entry which is preliminary data.</text>
</comment>
<sequence>MGEFLLNWRNQFFIATDGEKDPENYEKAQWAQLAKGINNVTPTDNPTTANDEYYDGEGFGTSDVTSKRIQFVLAGHRVYGDPAQDYVMKHFLDIGDDLKTLFKYVDAQGNTVVGRITMTNMTPFGGQPGAKQTFNVTLVFNGKPKYIPASTHQ</sequence>
<reference evidence="1 2" key="1">
    <citation type="journal article" date="2018" name="Front. Microbiol.">
        <title>Comparative Genomics of the Herbivore Gut Symbiont Lactobacillus reuteri Reveals Genetic Diversity and Lifestyle Adaptation.</title>
        <authorList>
            <person name="Zhao J."/>
        </authorList>
    </citation>
    <scope>NUCLEOTIDE SEQUENCE [LARGE SCALE GENOMIC DNA]</scope>
    <source>
        <strain evidence="1 2">LR12</strain>
    </source>
</reference>
<proteinExistence type="predicted"/>
<name>A0A317GI13_LIMRT</name>
<evidence type="ECO:0000313" key="2">
    <source>
        <dbReference type="Proteomes" id="UP000245866"/>
    </source>
</evidence>
<accession>A0A317GI13</accession>
<dbReference type="EMBL" id="QGHS01000031">
    <property type="protein sequence ID" value="PWT47935.1"/>
    <property type="molecule type" value="Genomic_DNA"/>
</dbReference>
<gene>
    <name evidence="1" type="ORF">DKZ23_03805</name>
</gene>
<organism evidence="1 2">
    <name type="scientific">Limosilactobacillus reuteri</name>
    <name type="common">Lactobacillus reuteri</name>
    <dbReference type="NCBI Taxonomy" id="1598"/>
    <lineage>
        <taxon>Bacteria</taxon>
        <taxon>Bacillati</taxon>
        <taxon>Bacillota</taxon>
        <taxon>Bacilli</taxon>
        <taxon>Lactobacillales</taxon>
        <taxon>Lactobacillaceae</taxon>
        <taxon>Limosilactobacillus</taxon>
    </lineage>
</organism>